<protein>
    <recommendedName>
        <fullName evidence="3">Tetratricopeptide repeat protein</fullName>
    </recommendedName>
</protein>
<comment type="caution">
    <text evidence="1">The sequence shown here is derived from an EMBL/GenBank/DDBJ whole genome shotgun (WGS) entry which is preliminary data.</text>
</comment>
<organism evidence="1 2">
    <name type="scientific">Acidimangrovimonas pyrenivorans</name>
    <dbReference type="NCBI Taxonomy" id="2030798"/>
    <lineage>
        <taxon>Bacteria</taxon>
        <taxon>Pseudomonadati</taxon>
        <taxon>Pseudomonadota</taxon>
        <taxon>Alphaproteobacteria</taxon>
        <taxon>Rhodobacterales</taxon>
        <taxon>Paracoccaceae</taxon>
        <taxon>Acidimangrovimonas</taxon>
    </lineage>
</organism>
<sequence>MAIEDHKLFNEWDEALTNLKEAHETYSNALRVGAGNLALAKFEWDEAQKRYNEVSDRLE</sequence>
<keyword evidence="2" id="KW-1185">Reference proteome</keyword>
<gene>
    <name evidence="1" type="ORF">ACFOES_15340</name>
</gene>
<evidence type="ECO:0000313" key="2">
    <source>
        <dbReference type="Proteomes" id="UP001595443"/>
    </source>
</evidence>
<evidence type="ECO:0008006" key="3">
    <source>
        <dbReference type="Google" id="ProtNLM"/>
    </source>
</evidence>
<accession>A0ABV7AJ97</accession>
<name>A0ABV7AJ97_9RHOB</name>
<dbReference type="Proteomes" id="UP001595443">
    <property type="component" value="Unassembled WGS sequence"/>
</dbReference>
<dbReference type="EMBL" id="JBHRSK010000013">
    <property type="protein sequence ID" value="MFC2969474.1"/>
    <property type="molecule type" value="Genomic_DNA"/>
</dbReference>
<dbReference type="RefSeq" id="WP_377834183.1">
    <property type="nucleotide sequence ID" value="NZ_JBHRSK010000013.1"/>
</dbReference>
<evidence type="ECO:0000313" key="1">
    <source>
        <dbReference type="EMBL" id="MFC2969474.1"/>
    </source>
</evidence>
<proteinExistence type="predicted"/>
<reference evidence="2" key="1">
    <citation type="journal article" date="2019" name="Int. J. Syst. Evol. Microbiol.">
        <title>The Global Catalogue of Microorganisms (GCM) 10K type strain sequencing project: providing services to taxonomists for standard genome sequencing and annotation.</title>
        <authorList>
            <consortium name="The Broad Institute Genomics Platform"/>
            <consortium name="The Broad Institute Genome Sequencing Center for Infectious Disease"/>
            <person name="Wu L."/>
            <person name="Ma J."/>
        </authorList>
    </citation>
    <scope>NUCLEOTIDE SEQUENCE [LARGE SCALE GENOMIC DNA]</scope>
    <source>
        <strain evidence="2">KCTC 62192</strain>
    </source>
</reference>